<protein>
    <submittedName>
        <fullName evidence="2">EAL domain, c-di-GMP-specific phosphodiesterase class I (Or its enzymatically inactive variant)</fullName>
    </submittedName>
</protein>
<name>A0A1H1X0H0_9PSED</name>
<dbReference type="InterPro" id="IPR050706">
    <property type="entry name" value="Cyclic-di-GMP_PDE-like"/>
</dbReference>
<dbReference type="InterPro" id="IPR035919">
    <property type="entry name" value="EAL_sf"/>
</dbReference>
<dbReference type="SMART" id="SM00052">
    <property type="entry name" value="EAL"/>
    <property type="match status" value="1"/>
</dbReference>
<dbReference type="Proteomes" id="UP000199524">
    <property type="component" value="Chromosome I"/>
</dbReference>
<accession>A0A1H1X0H0</accession>
<feature type="domain" description="EAL" evidence="1">
    <location>
        <begin position="10"/>
        <end position="262"/>
    </location>
</feature>
<dbReference type="EMBL" id="LT629777">
    <property type="protein sequence ID" value="SDT02019.1"/>
    <property type="molecule type" value="Genomic_DNA"/>
</dbReference>
<dbReference type="GO" id="GO:0071111">
    <property type="term" value="F:cyclic-guanylate-specific phosphodiesterase activity"/>
    <property type="evidence" value="ECO:0007669"/>
    <property type="project" value="InterPro"/>
</dbReference>
<evidence type="ECO:0000259" key="1">
    <source>
        <dbReference type="PROSITE" id="PS50883"/>
    </source>
</evidence>
<dbReference type="Gene3D" id="3.20.20.450">
    <property type="entry name" value="EAL domain"/>
    <property type="match status" value="1"/>
</dbReference>
<organism evidence="2 3">
    <name type="scientific">Pseudomonas asplenii</name>
    <dbReference type="NCBI Taxonomy" id="53407"/>
    <lineage>
        <taxon>Bacteria</taxon>
        <taxon>Pseudomonadati</taxon>
        <taxon>Pseudomonadota</taxon>
        <taxon>Gammaproteobacteria</taxon>
        <taxon>Pseudomonadales</taxon>
        <taxon>Pseudomonadaceae</taxon>
        <taxon>Pseudomonas</taxon>
    </lineage>
</organism>
<gene>
    <name evidence="2" type="ORF">SAMN05216598_3646</name>
</gene>
<dbReference type="Pfam" id="PF00563">
    <property type="entry name" value="EAL"/>
    <property type="match status" value="1"/>
</dbReference>
<sequence>MTPALPTANFKSLGCAECRNLEGLGFEFTMAFQPIFNVRTGAPYAYEALVRGLGGESAASILGLVNDTNRYRFDQACRVRAIELAAQLGLPAIPDCKLSINFLPNAVYRAETCIRATLEAARLFEFPVERLMFEVTEGERVDDPDHLKSIFQEYERQGFTTAIDDFGSGYSGLNFLAMFQPQVLKIDMALTRDIDKDPVRRAIVEGIVLVSKRLGITVIAEGIETLEERDALLDLDVDLMQGYLFARPVIGQLQSMPMELIQLSRI</sequence>
<evidence type="ECO:0000313" key="3">
    <source>
        <dbReference type="Proteomes" id="UP000199524"/>
    </source>
</evidence>
<dbReference type="RefSeq" id="WP_090207201.1">
    <property type="nucleotide sequence ID" value="NZ_LT629777.1"/>
</dbReference>
<dbReference type="InterPro" id="IPR001633">
    <property type="entry name" value="EAL_dom"/>
</dbReference>
<evidence type="ECO:0000313" key="2">
    <source>
        <dbReference type="EMBL" id="SDT02019.1"/>
    </source>
</evidence>
<keyword evidence="3" id="KW-1185">Reference proteome</keyword>
<dbReference type="GeneID" id="300208579"/>
<dbReference type="PROSITE" id="PS50883">
    <property type="entry name" value="EAL"/>
    <property type="match status" value="1"/>
</dbReference>
<reference evidence="3" key="1">
    <citation type="submission" date="2016-10" db="EMBL/GenBank/DDBJ databases">
        <authorList>
            <person name="Varghese N."/>
            <person name="Submissions S."/>
        </authorList>
    </citation>
    <scope>NUCLEOTIDE SEQUENCE [LARGE SCALE GENOMIC DNA]</scope>
    <source>
        <strain evidence="3">ATCC 23835</strain>
    </source>
</reference>
<dbReference type="PANTHER" id="PTHR33121:SF15">
    <property type="entry name" value="BLUE LIGHT- AND TEMPERATURE-REGULATED ANTIREPRESSOR BLUF"/>
    <property type="match status" value="1"/>
</dbReference>
<dbReference type="AlphaFoldDB" id="A0A1H1X0H0"/>
<dbReference type="PANTHER" id="PTHR33121">
    <property type="entry name" value="CYCLIC DI-GMP PHOSPHODIESTERASE PDEF"/>
    <property type="match status" value="1"/>
</dbReference>
<dbReference type="SUPFAM" id="SSF141868">
    <property type="entry name" value="EAL domain-like"/>
    <property type="match status" value="1"/>
</dbReference>
<dbReference type="CDD" id="cd01948">
    <property type="entry name" value="EAL"/>
    <property type="match status" value="1"/>
</dbReference>
<proteinExistence type="predicted"/>